<evidence type="ECO:0000313" key="2">
    <source>
        <dbReference type="Proteomes" id="UP000035489"/>
    </source>
</evidence>
<comment type="caution">
    <text evidence="1">The sequence shown here is derived from an EMBL/GenBank/DDBJ whole genome shotgun (WGS) entry which is preliminary data.</text>
</comment>
<dbReference type="AlphaFoldDB" id="A0A0H1RDP0"/>
<dbReference type="PATRIC" id="fig|1225564.3.peg.2982"/>
<dbReference type="EMBL" id="LCYG01000026">
    <property type="protein sequence ID" value="KLK92986.1"/>
    <property type="molecule type" value="Genomic_DNA"/>
</dbReference>
<reference evidence="1 2" key="1">
    <citation type="submission" date="2015-05" db="EMBL/GenBank/DDBJ databases">
        <title>Draft genome sequence of Microvirga vignae strain BR3299, a novel nitrogen fixing bacteria isolated from Brazil semi-aired region.</title>
        <authorList>
            <person name="Zilli J.E."/>
            <person name="Passos S.R."/>
            <person name="Leite J."/>
            <person name="Baldani J.I."/>
            <person name="Xavier G.R."/>
            <person name="Rumjaneck N.G."/>
            <person name="Simoes-Araujo J.L."/>
        </authorList>
    </citation>
    <scope>NUCLEOTIDE SEQUENCE [LARGE SCALE GENOMIC DNA]</scope>
    <source>
        <strain evidence="1 2">BR3299</strain>
    </source>
</reference>
<keyword evidence="2" id="KW-1185">Reference proteome</keyword>
<gene>
    <name evidence="1" type="ORF">AA309_11490</name>
</gene>
<evidence type="ECO:0000313" key="1">
    <source>
        <dbReference type="EMBL" id="KLK92986.1"/>
    </source>
</evidence>
<name>A0A0H1RDP0_9HYPH</name>
<dbReference type="Proteomes" id="UP000035489">
    <property type="component" value="Unassembled WGS sequence"/>
</dbReference>
<proteinExistence type="predicted"/>
<organism evidence="1 2">
    <name type="scientific">Microvirga vignae</name>
    <dbReference type="NCBI Taxonomy" id="1225564"/>
    <lineage>
        <taxon>Bacteria</taxon>
        <taxon>Pseudomonadati</taxon>
        <taxon>Pseudomonadota</taxon>
        <taxon>Alphaproteobacteria</taxon>
        <taxon>Hyphomicrobiales</taxon>
        <taxon>Methylobacteriaceae</taxon>
        <taxon>Microvirga</taxon>
    </lineage>
</organism>
<sequence>MGLDAVAAPIDTFWHEGVRWVRQEALERIGSTFIESQDKCRGDLIISKGTSEPLLIAKQSCDTEVPEQRASVSFETRGA</sequence>
<accession>A0A0H1RDP0</accession>
<protein>
    <submittedName>
        <fullName evidence="1">Uncharacterized protein</fullName>
    </submittedName>
</protein>